<name>A0A0H4IYM2_9PROT</name>
<dbReference type="InterPro" id="IPR045570">
    <property type="entry name" value="Metalloprtase-TldD/E_cen_dom"/>
</dbReference>
<feature type="domain" description="Metalloprotease TldD/E central" evidence="4">
    <location>
        <begin position="124"/>
        <end position="230"/>
    </location>
</feature>
<dbReference type="GO" id="GO:0006508">
    <property type="term" value="P:proteolysis"/>
    <property type="evidence" value="ECO:0007669"/>
    <property type="project" value="InterPro"/>
</dbReference>
<keyword evidence="6" id="KW-1185">Reference proteome</keyword>
<evidence type="ECO:0000259" key="4">
    <source>
        <dbReference type="Pfam" id="PF19290"/>
    </source>
</evidence>
<dbReference type="PANTHER" id="PTHR43421:SF1">
    <property type="entry name" value="METALLOPROTEASE PMBA"/>
    <property type="match status" value="1"/>
</dbReference>
<dbReference type="OrthoDB" id="9803618at2"/>
<accession>A0A0H4IYM2</accession>
<dbReference type="InterPro" id="IPR045569">
    <property type="entry name" value="Metalloprtase-TldD/E_C"/>
</dbReference>
<evidence type="ECO:0000313" key="5">
    <source>
        <dbReference type="EMBL" id="AKO66081.1"/>
    </source>
</evidence>
<dbReference type="Pfam" id="PF19289">
    <property type="entry name" value="PmbA_TldD_3rd"/>
    <property type="match status" value="1"/>
</dbReference>
<protein>
    <submittedName>
        <fullName evidence="5">Peptidase C69</fullName>
    </submittedName>
</protein>
<organism evidence="5 6">
    <name type="scientific">Methylophilales bacterium MBRS-H7</name>
    <dbReference type="NCBI Taxonomy" id="1623450"/>
    <lineage>
        <taxon>Bacteria</taxon>
        <taxon>Pseudomonadati</taxon>
        <taxon>Pseudomonadota</taxon>
        <taxon>Betaproteobacteria</taxon>
        <taxon>Nitrosomonadales</taxon>
        <taxon>OM43 clade</taxon>
    </lineage>
</organism>
<dbReference type="SUPFAM" id="SSF111283">
    <property type="entry name" value="Putative modulator of DNA gyrase, PmbA/TldD"/>
    <property type="match status" value="1"/>
</dbReference>
<dbReference type="Proteomes" id="UP000066549">
    <property type="component" value="Chromosome"/>
</dbReference>
<dbReference type="InterPro" id="IPR036059">
    <property type="entry name" value="TldD/PmbA_sf"/>
</dbReference>
<dbReference type="PATRIC" id="fig|1623450.3.peg.1019"/>
<dbReference type="EMBL" id="CP011002">
    <property type="protein sequence ID" value="AKO66081.1"/>
    <property type="molecule type" value="Genomic_DNA"/>
</dbReference>
<comment type="similarity">
    <text evidence="1">Belongs to the peptidase U62 family.</text>
</comment>
<evidence type="ECO:0000259" key="2">
    <source>
        <dbReference type="Pfam" id="PF01523"/>
    </source>
</evidence>
<dbReference type="AlphaFoldDB" id="A0A0H4IYM2"/>
<dbReference type="GO" id="GO:0005829">
    <property type="term" value="C:cytosol"/>
    <property type="evidence" value="ECO:0007669"/>
    <property type="project" value="TreeGrafter"/>
</dbReference>
<proteinExistence type="inferred from homology"/>
<dbReference type="InterPro" id="IPR047657">
    <property type="entry name" value="PmbA"/>
</dbReference>
<dbReference type="Pfam" id="PF19290">
    <property type="entry name" value="PmbA_TldD_2nd"/>
    <property type="match status" value="1"/>
</dbReference>
<dbReference type="GO" id="GO:0008237">
    <property type="term" value="F:metallopeptidase activity"/>
    <property type="evidence" value="ECO:0007669"/>
    <property type="project" value="InterPro"/>
</dbReference>
<dbReference type="Gene3D" id="3.30.2290.10">
    <property type="entry name" value="PmbA/TldD superfamily"/>
    <property type="match status" value="1"/>
</dbReference>
<reference evidence="5 6" key="1">
    <citation type="submission" date="2015-03" db="EMBL/GenBank/DDBJ databases">
        <title>Comparative analysis of the OM43 clade including a novel species from Red Sea uncovers genomic and metabolic diversity among marine methylotrophs.</title>
        <authorList>
            <person name="Jimenez-Infante F."/>
            <person name="Ngugi D.K."/>
            <person name="Vinu M."/>
            <person name="Alam I."/>
            <person name="Kamau A."/>
            <person name="Blom J."/>
            <person name="Bajic V.B."/>
            <person name="Stingl U."/>
        </authorList>
    </citation>
    <scope>NUCLEOTIDE SEQUENCE [LARGE SCALE GENOMIC DNA]</scope>
    <source>
        <strain evidence="5 6">MBRSH7</strain>
    </source>
</reference>
<feature type="domain" description="Metalloprotease TldD/E N-terminal" evidence="2">
    <location>
        <begin position="32"/>
        <end position="95"/>
    </location>
</feature>
<dbReference type="InterPro" id="IPR002510">
    <property type="entry name" value="Metalloprtase-TldD/E_N"/>
</dbReference>
<dbReference type="Pfam" id="PF01523">
    <property type="entry name" value="PmbA_TldD_1st"/>
    <property type="match status" value="1"/>
</dbReference>
<sequence>MQNEILGYTEEKLKNLCEDIITQSKKLGAESAEVDVSIASGKNLTVRNEDVETFEINNDKNVTLTLYQNGRKSVVSSSDFSKKTMQHLIDNSLNMLKVTEQDPYFGIVEQDLHPKKTRPVDIFYPQELSFDDMLEIAKKTESSAKSYDERITNSEGATINYSSSVFMYANSNQFFGGFPGSRYSLYCSVIGSKDQTMQRSYDYSNVRDFHDLKNPTQLGEEAAKNTIDRLNVKKIKTGNYPIIFHNTISDAIINPILSAVSGRNLYRQNSFLLDTVGTKIASDRLTISEKPLLIKGHASTYFDDEGVEVFDNTLVDRGILNRYLLSNYSAKKLNLATTGNAGGTHNLIFEHHNISLAQMIKDINKGFLITELLGHGVNMVNGDFSRGAAGLYIENGEIQHAVEEITIAGNLKDMAMDIVSIADDANYNSSKYIGSVLVEKMAVGAS</sequence>
<gene>
    <name evidence="5" type="ORF">VI33_05125</name>
</gene>
<evidence type="ECO:0000256" key="1">
    <source>
        <dbReference type="ARBA" id="ARBA00005836"/>
    </source>
</evidence>
<feature type="domain" description="Metalloprotease TldD/E C-terminal" evidence="3">
    <location>
        <begin position="237"/>
        <end position="444"/>
    </location>
</feature>
<evidence type="ECO:0000313" key="6">
    <source>
        <dbReference type="Proteomes" id="UP000066549"/>
    </source>
</evidence>
<dbReference type="InterPro" id="IPR035068">
    <property type="entry name" value="TldD/PmbA_N"/>
</dbReference>
<evidence type="ECO:0000259" key="3">
    <source>
        <dbReference type="Pfam" id="PF19289"/>
    </source>
</evidence>
<dbReference type="PANTHER" id="PTHR43421">
    <property type="entry name" value="METALLOPROTEASE PMBA"/>
    <property type="match status" value="1"/>
</dbReference>